<name>A0A1H9S930_9SPHI</name>
<dbReference type="EMBL" id="FOGG01000017">
    <property type="protein sequence ID" value="SER81546.1"/>
    <property type="molecule type" value="Genomic_DNA"/>
</dbReference>
<dbReference type="AlphaFoldDB" id="A0A1H9S930"/>
<organism evidence="1 2">
    <name type="scientific">Pedobacter rhizosphaerae</name>
    <dbReference type="NCBI Taxonomy" id="390241"/>
    <lineage>
        <taxon>Bacteria</taxon>
        <taxon>Pseudomonadati</taxon>
        <taxon>Bacteroidota</taxon>
        <taxon>Sphingobacteriia</taxon>
        <taxon>Sphingobacteriales</taxon>
        <taxon>Sphingobacteriaceae</taxon>
        <taxon>Pedobacter</taxon>
    </lineage>
</organism>
<keyword evidence="2" id="KW-1185">Reference proteome</keyword>
<dbReference type="STRING" id="390241.SAMN04488023_11731"/>
<protein>
    <submittedName>
        <fullName evidence="1">Uncharacterized protein</fullName>
    </submittedName>
</protein>
<evidence type="ECO:0000313" key="1">
    <source>
        <dbReference type="EMBL" id="SER81546.1"/>
    </source>
</evidence>
<evidence type="ECO:0000313" key="2">
    <source>
        <dbReference type="Proteomes" id="UP000199572"/>
    </source>
</evidence>
<sequence length="74" mass="8439">MACEVAGVVITMNLHALNGKKVSNHISQTRKNKFQFKPQSLTQSINHRDKEDFTEHTEKASLLVKAHKKRSRVP</sequence>
<proteinExistence type="predicted"/>
<reference evidence="1 2" key="1">
    <citation type="submission" date="2016-10" db="EMBL/GenBank/DDBJ databases">
        <authorList>
            <person name="de Groot N.N."/>
        </authorList>
    </citation>
    <scope>NUCLEOTIDE SEQUENCE [LARGE SCALE GENOMIC DNA]</scope>
    <source>
        <strain evidence="1 2">DSM 18610</strain>
    </source>
</reference>
<accession>A0A1H9S930</accession>
<gene>
    <name evidence="1" type="ORF">SAMN04488023_11731</name>
</gene>
<dbReference type="Proteomes" id="UP000199572">
    <property type="component" value="Unassembled WGS sequence"/>
</dbReference>